<dbReference type="Gene3D" id="3.40.50.10860">
    <property type="entry name" value="Leucine Dehydrogenase, chain A, domain 1"/>
    <property type="match status" value="1"/>
</dbReference>
<feature type="non-terminal residue" evidence="9">
    <location>
        <position position="264"/>
    </location>
</feature>
<dbReference type="InterPro" id="IPR020630">
    <property type="entry name" value="THF_DH/CycHdrlase_cat_dom"/>
</dbReference>
<dbReference type="OMA" id="SPEWKFR"/>
<evidence type="ECO:0000313" key="9">
    <source>
        <dbReference type="EMBL" id="EKX55506.1"/>
    </source>
</evidence>
<dbReference type="Gene3D" id="3.40.50.720">
    <property type="entry name" value="NAD(P)-binding Rossmann-like Domain"/>
    <property type="match status" value="1"/>
</dbReference>
<dbReference type="GO" id="GO:0035999">
    <property type="term" value="P:tetrahydrofolate interconversion"/>
    <property type="evidence" value="ECO:0007669"/>
    <property type="project" value="TreeGrafter"/>
</dbReference>
<dbReference type="GO" id="GO:0005829">
    <property type="term" value="C:cytosol"/>
    <property type="evidence" value="ECO:0007669"/>
    <property type="project" value="TreeGrafter"/>
</dbReference>
<evidence type="ECO:0008006" key="12">
    <source>
        <dbReference type="Google" id="ProtNLM"/>
    </source>
</evidence>
<keyword evidence="11" id="KW-1185">Reference proteome</keyword>
<protein>
    <recommendedName>
        <fullName evidence="12">Methenyltetrahydrofolate cyclohydrolase</fullName>
    </recommendedName>
</protein>
<accession>L1K3V8</accession>
<dbReference type="HOGENOM" id="CLU_034045_2_1_1"/>
<evidence type="ECO:0000259" key="8">
    <source>
        <dbReference type="Pfam" id="PF02882"/>
    </source>
</evidence>
<dbReference type="RefSeq" id="XP_005842486.1">
    <property type="nucleotide sequence ID" value="XM_005842429.1"/>
</dbReference>
<evidence type="ECO:0000256" key="1">
    <source>
        <dbReference type="ARBA" id="ARBA00004777"/>
    </source>
</evidence>
<dbReference type="EnsemblProtists" id="EKX55506">
    <property type="protein sequence ID" value="EKX55506"/>
    <property type="gene ID" value="GUITHDRAFT_52912"/>
</dbReference>
<dbReference type="STRING" id="905079.L1K3V8"/>
<reference evidence="9 11" key="1">
    <citation type="journal article" date="2012" name="Nature">
        <title>Algal genomes reveal evolutionary mosaicism and the fate of nucleomorphs.</title>
        <authorList>
            <consortium name="DOE Joint Genome Institute"/>
            <person name="Curtis B.A."/>
            <person name="Tanifuji G."/>
            <person name="Burki F."/>
            <person name="Gruber A."/>
            <person name="Irimia M."/>
            <person name="Maruyama S."/>
            <person name="Arias M.C."/>
            <person name="Ball S.G."/>
            <person name="Gile G.H."/>
            <person name="Hirakawa Y."/>
            <person name="Hopkins J.F."/>
            <person name="Kuo A."/>
            <person name="Rensing S.A."/>
            <person name="Schmutz J."/>
            <person name="Symeonidi A."/>
            <person name="Elias M."/>
            <person name="Eveleigh R.J."/>
            <person name="Herman E.K."/>
            <person name="Klute M.J."/>
            <person name="Nakayama T."/>
            <person name="Obornik M."/>
            <person name="Reyes-Prieto A."/>
            <person name="Armbrust E.V."/>
            <person name="Aves S.J."/>
            <person name="Beiko R.G."/>
            <person name="Coutinho P."/>
            <person name="Dacks J.B."/>
            <person name="Durnford D.G."/>
            <person name="Fast N.M."/>
            <person name="Green B.R."/>
            <person name="Grisdale C.J."/>
            <person name="Hempel F."/>
            <person name="Henrissat B."/>
            <person name="Hoppner M.P."/>
            <person name="Ishida K."/>
            <person name="Kim E."/>
            <person name="Koreny L."/>
            <person name="Kroth P.G."/>
            <person name="Liu Y."/>
            <person name="Malik S.B."/>
            <person name="Maier U.G."/>
            <person name="McRose D."/>
            <person name="Mock T."/>
            <person name="Neilson J.A."/>
            <person name="Onodera N.T."/>
            <person name="Poole A.M."/>
            <person name="Pritham E.J."/>
            <person name="Richards T.A."/>
            <person name="Rocap G."/>
            <person name="Roy S.W."/>
            <person name="Sarai C."/>
            <person name="Schaack S."/>
            <person name="Shirato S."/>
            <person name="Slamovits C.H."/>
            <person name="Spencer D.F."/>
            <person name="Suzuki S."/>
            <person name="Worden A.Z."/>
            <person name="Zauner S."/>
            <person name="Barry K."/>
            <person name="Bell C."/>
            <person name="Bharti A.K."/>
            <person name="Crow J.A."/>
            <person name="Grimwood J."/>
            <person name="Kramer R."/>
            <person name="Lindquist E."/>
            <person name="Lucas S."/>
            <person name="Salamov A."/>
            <person name="McFadden G.I."/>
            <person name="Lane C.E."/>
            <person name="Keeling P.J."/>
            <person name="Gray M.W."/>
            <person name="Grigoriev I.V."/>
            <person name="Archibald J.M."/>
        </authorList>
    </citation>
    <scope>NUCLEOTIDE SEQUENCE</scope>
    <source>
        <strain evidence="9 11">CCMP2712</strain>
    </source>
</reference>
<reference evidence="11" key="2">
    <citation type="submission" date="2012-11" db="EMBL/GenBank/DDBJ databases">
        <authorList>
            <person name="Kuo A."/>
            <person name="Curtis B.A."/>
            <person name="Tanifuji G."/>
            <person name="Burki F."/>
            <person name="Gruber A."/>
            <person name="Irimia M."/>
            <person name="Maruyama S."/>
            <person name="Arias M.C."/>
            <person name="Ball S.G."/>
            <person name="Gile G.H."/>
            <person name="Hirakawa Y."/>
            <person name="Hopkins J.F."/>
            <person name="Rensing S.A."/>
            <person name="Schmutz J."/>
            <person name="Symeonidi A."/>
            <person name="Elias M."/>
            <person name="Eveleigh R.J."/>
            <person name="Herman E.K."/>
            <person name="Klute M.J."/>
            <person name="Nakayama T."/>
            <person name="Obornik M."/>
            <person name="Reyes-Prieto A."/>
            <person name="Armbrust E.V."/>
            <person name="Aves S.J."/>
            <person name="Beiko R.G."/>
            <person name="Coutinho P."/>
            <person name="Dacks J.B."/>
            <person name="Durnford D.G."/>
            <person name="Fast N.M."/>
            <person name="Green B.R."/>
            <person name="Grisdale C."/>
            <person name="Hempe F."/>
            <person name="Henrissat B."/>
            <person name="Hoppner M.P."/>
            <person name="Ishida K.-I."/>
            <person name="Kim E."/>
            <person name="Koreny L."/>
            <person name="Kroth P.G."/>
            <person name="Liu Y."/>
            <person name="Malik S.-B."/>
            <person name="Maier U.G."/>
            <person name="McRose D."/>
            <person name="Mock T."/>
            <person name="Neilson J.A."/>
            <person name="Onodera N.T."/>
            <person name="Poole A.M."/>
            <person name="Pritham E.J."/>
            <person name="Richards T.A."/>
            <person name="Rocap G."/>
            <person name="Roy S.W."/>
            <person name="Sarai C."/>
            <person name="Schaack S."/>
            <person name="Shirato S."/>
            <person name="Slamovits C.H."/>
            <person name="Spencer D.F."/>
            <person name="Suzuki S."/>
            <person name="Worden A.Z."/>
            <person name="Zauner S."/>
            <person name="Barry K."/>
            <person name="Bell C."/>
            <person name="Bharti A.K."/>
            <person name="Crow J.A."/>
            <person name="Grimwood J."/>
            <person name="Kramer R."/>
            <person name="Lindquist E."/>
            <person name="Lucas S."/>
            <person name="Salamov A."/>
            <person name="McFadden G.I."/>
            <person name="Lane C.E."/>
            <person name="Keeling P.J."/>
            <person name="Gray M.W."/>
            <person name="Grigoriev I.V."/>
            <person name="Archibald J.M."/>
        </authorList>
    </citation>
    <scope>NUCLEOTIDE SEQUENCE</scope>
    <source>
        <strain evidence="11">CCMP2712</strain>
    </source>
</reference>
<sequence>ARTGRKPCLAIVNVGEKDPNGQTRLKLFAEKERSWFDKAALCESVGIDTRRVELPASSSFGRVHDALMSLNRDDGVDAILLERPLPPQLDAELLGSVIVASKDDEVVGHPPRVPWTLPTALVLPCTVEGVMQLLLRSGAMPSVTRGLSVVVGRSRKLGAPLALALMQADATVAVCHSRTSEEELRSLCLQADTLFVCAGSPHLISKDMVKKGAIVINVGTTFSSSLSSLLPDVQEDVADVARVLTPTPHGVGPTCAAALTLNVV</sequence>
<evidence type="ECO:0000259" key="7">
    <source>
        <dbReference type="Pfam" id="PF00763"/>
    </source>
</evidence>
<dbReference type="Proteomes" id="UP000011087">
    <property type="component" value="Unassembled WGS sequence"/>
</dbReference>
<keyword evidence="2" id="KW-0554">One-carbon metabolism</keyword>
<dbReference type="PANTHER" id="PTHR48099:SF5">
    <property type="entry name" value="C-1-TETRAHYDROFOLATE SYNTHASE, CYTOPLASMIC"/>
    <property type="match status" value="1"/>
</dbReference>
<evidence type="ECO:0000256" key="4">
    <source>
        <dbReference type="ARBA" id="ARBA00022857"/>
    </source>
</evidence>
<organism evidence="9">
    <name type="scientific">Guillardia theta (strain CCMP2712)</name>
    <name type="common">Cryptophyte</name>
    <dbReference type="NCBI Taxonomy" id="905079"/>
    <lineage>
        <taxon>Eukaryota</taxon>
        <taxon>Cryptophyceae</taxon>
        <taxon>Pyrenomonadales</taxon>
        <taxon>Geminigeraceae</taxon>
        <taxon>Guillardia</taxon>
    </lineage>
</organism>
<dbReference type="KEGG" id="gtt:GUITHDRAFT_52912"/>
<keyword evidence="5" id="KW-0560">Oxidoreductase</keyword>
<evidence type="ECO:0000313" key="10">
    <source>
        <dbReference type="EnsemblProtists" id="EKX55506"/>
    </source>
</evidence>
<dbReference type="InterPro" id="IPR036291">
    <property type="entry name" value="NAD(P)-bd_dom_sf"/>
</dbReference>
<evidence type="ECO:0000256" key="5">
    <source>
        <dbReference type="ARBA" id="ARBA00023002"/>
    </source>
</evidence>
<name>L1K3V8_GUITC</name>
<evidence type="ECO:0000256" key="2">
    <source>
        <dbReference type="ARBA" id="ARBA00022563"/>
    </source>
</evidence>
<dbReference type="GO" id="GO:0004488">
    <property type="term" value="F:methylenetetrahydrofolate dehydrogenase (NADP+) activity"/>
    <property type="evidence" value="ECO:0007669"/>
    <property type="project" value="InterPro"/>
</dbReference>
<dbReference type="Pfam" id="PF02882">
    <property type="entry name" value="THF_DHG_CYH_C"/>
    <property type="match status" value="1"/>
</dbReference>
<dbReference type="InterPro" id="IPR000672">
    <property type="entry name" value="THF_DH/CycHdrlase"/>
</dbReference>
<feature type="domain" description="Tetrahydrofolate dehydrogenase/cyclohydrolase NAD(P)-binding" evidence="8">
    <location>
        <begin position="124"/>
        <end position="264"/>
    </location>
</feature>
<evidence type="ECO:0000313" key="11">
    <source>
        <dbReference type="Proteomes" id="UP000011087"/>
    </source>
</evidence>
<dbReference type="PANTHER" id="PTHR48099">
    <property type="entry name" value="C-1-TETRAHYDROFOLATE SYNTHASE, CYTOPLASMIC-RELATED"/>
    <property type="match status" value="1"/>
</dbReference>
<feature type="non-terminal residue" evidence="9">
    <location>
        <position position="1"/>
    </location>
</feature>
<dbReference type="OrthoDB" id="5126881at2759"/>
<dbReference type="SUPFAM" id="SSF53223">
    <property type="entry name" value="Aminoacid dehydrogenase-like, N-terminal domain"/>
    <property type="match status" value="1"/>
</dbReference>
<keyword evidence="6" id="KW-0511">Multifunctional enzyme</keyword>
<reference evidence="10" key="3">
    <citation type="submission" date="2015-06" db="UniProtKB">
        <authorList>
            <consortium name="EnsemblProtists"/>
        </authorList>
    </citation>
    <scope>IDENTIFICATION</scope>
</reference>
<dbReference type="InterPro" id="IPR020631">
    <property type="entry name" value="THF_DH/CycHdrlase_NAD-bd_dom"/>
</dbReference>
<comment type="pathway">
    <text evidence="1">One-carbon metabolism; tetrahydrofolate interconversion.</text>
</comment>
<dbReference type="SUPFAM" id="SSF51735">
    <property type="entry name" value="NAD(P)-binding Rossmann-fold domains"/>
    <property type="match status" value="1"/>
</dbReference>
<dbReference type="AlphaFoldDB" id="L1K3V8"/>
<evidence type="ECO:0000256" key="3">
    <source>
        <dbReference type="ARBA" id="ARBA00022801"/>
    </source>
</evidence>
<evidence type="ECO:0000256" key="6">
    <source>
        <dbReference type="ARBA" id="ARBA00023268"/>
    </source>
</evidence>
<dbReference type="Pfam" id="PF00763">
    <property type="entry name" value="THF_DHG_CYH"/>
    <property type="match status" value="1"/>
</dbReference>
<dbReference type="PaxDb" id="55529-EKX55506"/>
<gene>
    <name evidence="9" type="ORF">GUITHDRAFT_52912</name>
</gene>
<dbReference type="EMBL" id="JH992965">
    <property type="protein sequence ID" value="EKX55506.1"/>
    <property type="molecule type" value="Genomic_DNA"/>
</dbReference>
<dbReference type="GO" id="GO:0004477">
    <property type="term" value="F:methenyltetrahydrofolate cyclohydrolase activity"/>
    <property type="evidence" value="ECO:0007669"/>
    <property type="project" value="TreeGrafter"/>
</dbReference>
<dbReference type="InterPro" id="IPR046346">
    <property type="entry name" value="Aminoacid_DH-like_N_sf"/>
</dbReference>
<proteinExistence type="predicted"/>
<dbReference type="GeneID" id="17312127"/>
<dbReference type="eggNOG" id="KOG0089">
    <property type="taxonomic scope" value="Eukaryota"/>
</dbReference>
<dbReference type="PRINTS" id="PR00085">
    <property type="entry name" value="THFDHDRGNASE"/>
</dbReference>
<keyword evidence="3" id="KW-0378">Hydrolase</keyword>
<feature type="domain" description="Tetrahydrofolate dehydrogenase/cyclohydrolase catalytic" evidence="7">
    <location>
        <begin position="4"/>
        <end position="103"/>
    </location>
</feature>
<keyword evidence="4" id="KW-0521">NADP</keyword>